<keyword evidence="4" id="KW-1185">Reference proteome</keyword>
<protein>
    <recommendedName>
        <fullName evidence="2">HORMA domain-containing protein</fullName>
    </recommendedName>
</protein>
<dbReference type="InterPro" id="IPR036570">
    <property type="entry name" value="HORMA_dom_sf"/>
</dbReference>
<dbReference type="PANTHER" id="PTHR11842">
    <property type="entry name" value="MITOTIC SPINDLE ASSEMBLY CHECKPOINT PROTEIN MAD2"/>
    <property type="match status" value="1"/>
</dbReference>
<feature type="domain" description="HORMA" evidence="2">
    <location>
        <begin position="9"/>
        <end position="217"/>
    </location>
</feature>
<dbReference type="Gene3D" id="3.30.900.10">
    <property type="entry name" value="HORMA domain"/>
    <property type="match status" value="1"/>
</dbReference>
<sequence>MENGRVTPETVVDILSLFIRVIIEQIWYQFELYPRESFNKYTFYGFQVNSSRHPGVISYLDEFVKNLKKLMKNGLITRLFLEIFSNKKCKYSFGFSFKNSLLFEQLKNDTQFIDFDYSSNEMFDSFTLINELKSLLYSIINDYSNLSIENSNEVGNFKILISTTDDLQISSNNDWIMEKHNNISDNNSTQNDEFFWNVDLNSFKNVDLGYLKIRSYLAVHKN</sequence>
<comment type="caution">
    <text evidence="3">The sequence shown here is derived from an EMBL/GenBank/DDBJ whole genome shotgun (WGS) entry which is preliminary data.</text>
</comment>
<dbReference type="InterPro" id="IPR003511">
    <property type="entry name" value="HORMA_dom"/>
</dbReference>
<reference evidence="3" key="1">
    <citation type="submission" date="2020-11" db="EMBL/GenBank/DDBJ databases">
        <title>Kefir isolates.</title>
        <authorList>
            <person name="Marcisauskas S."/>
            <person name="Kim Y."/>
            <person name="Blasche S."/>
        </authorList>
    </citation>
    <scope>NUCLEOTIDE SEQUENCE</scope>
    <source>
        <strain evidence="3">Olga-1</strain>
    </source>
</reference>
<dbReference type="InterPro" id="IPR045091">
    <property type="entry name" value="Mad2-like"/>
</dbReference>
<evidence type="ECO:0000259" key="2">
    <source>
        <dbReference type="PROSITE" id="PS50815"/>
    </source>
</evidence>
<gene>
    <name evidence="3" type="ORF">C6P40_004095</name>
</gene>
<dbReference type="PROSITE" id="PS50815">
    <property type="entry name" value="HORMA"/>
    <property type="match status" value="1"/>
</dbReference>
<dbReference type="PANTHER" id="PTHR11842:SF10">
    <property type="entry name" value="MITOTIC SPINDLE ASSEMBLY CHECKPOINT PROTEIN MAD2B"/>
    <property type="match status" value="1"/>
</dbReference>
<evidence type="ECO:0000256" key="1">
    <source>
        <dbReference type="ARBA" id="ARBA00010348"/>
    </source>
</evidence>
<dbReference type="AlphaFoldDB" id="A0A9P6WPX2"/>
<organism evidence="3 4">
    <name type="scientific">Pichia californica</name>
    <dbReference type="NCBI Taxonomy" id="460514"/>
    <lineage>
        <taxon>Eukaryota</taxon>
        <taxon>Fungi</taxon>
        <taxon>Dikarya</taxon>
        <taxon>Ascomycota</taxon>
        <taxon>Saccharomycotina</taxon>
        <taxon>Pichiomycetes</taxon>
        <taxon>Pichiales</taxon>
        <taxon>Pichiaceae</taxon>
        <taxon>Pichia</taxon>
    </lineage>
</organism>
<dbReference type="EMBL" id="PUHW01000051">
    <property type="protein sequence ID" value="KAG0689983.1"/>
    <property type="molecule type" value="Genomic_DNA"/>
</dbReference>
<proteinExistence type="inferred from homology"/>
<evidence type="ECO:0000313" key="3">
    <source>
        <dbReference type="EMBL" id="KAG0689983.1"/>
    </source>
</evidence>
<name>A0A9P6WPX2_9ASCO</name>
<dbReference type="SUPFAM" id="SSF56019">
    <property type="entry name" value="The spindle assembly checkpoint protein mad2"/>
    <property type="match status" value="1"/>
</dbReference>
<accession>A0A9P6WPX2</accession>
<dbReference type="GO" id="GO:0016035">
    <property type="term" value="C:zeta DNA polymerase complex"/>
    <property type="evidence" value="ECO:0007669"/>
    <property type="project" value="TreeGrafter"/>
</dbReference>
<dbReference type="Proteomes" id="UP000697127">
    <property type="component" value="Unassembled WGS sequence"/>
</dbReference>
<evidence type="ECO:0000313" key="4">
    <source>
        <dbReference type="Proteomes" id="UP000697127"/>
    </source>
</evidence>
<comment type="similarity">
    <text evidence="1">Belongs to the MAD2 family.</text>
</comment>
<dbReference type="OrthoDB" id="21254at2759"/>